<proteinExistence type="predicted"/>
<comment type="caution">
    <text evidence="2">The sequence shown here is derived from an EMBL/GenBank/DDBJ whole genome shotgun (WGS) entry which is preliminary data.</text>
</comment>
<keyword evidence="3" id="KW-1185">Reference proteome</keyword>
<evidence type="ECO:0000313" key="2">
    <source>
        <dbReference type="EMBL" id="MFC7068123.1"/>
    </source>
</evidence>
<keyword evidence="1" id="KW-0812">Transmembrane</keyword>
<dbReference type="Pfam" id="PF26071">
    <property type="entry name" value="DUF8028"/>
    <property type="match status" value="1"/>
</dbReference>
<keyword evidence="1" id="KW-1133">Transmembrane helix</keyword>
<sequence length="77" mass="7841">MPDPTSLKATLRALPVTGRTAAVAPVRAAAFYVAIALPLVYLPLLAGGVTADRFAILLGLLLANAAALVLGHDYGTN</sequence>
<dbReference type="Proteomes" id="UP001596461">
    <property type="component" value="Unassembled WGS sequence"/>
</dbReference>
<keyword evidence="1" id="KW-0472">Membrane</keyword>
<gene>
    <name evidence="2" type="ORF">ACFQL9_00590</name>
</gene>
<feature type="transmembrane region" description="Helical" evidence="1">
    <location>
        <begin position="54"/>
        <end position="72"/>
    </location>
</feature>
<dbReference type="InterPro" id="IPR058341">
    <property type="entry name" value="DUF8028"/>
</dbReference>
<name>A0ABD5WC56_9EURY</name>
<protein>
    <recommendedName>
        <fullName evidence="4">Branched-chain amino acid ABC transporter permease</fullName>
    </recommendedName>
</protein>
<dbReference type="RefSeq" id="WP_284031802.1">
    <property type="nucleotide sequence ID" value="NZ_CP126154.1"/>
</dbReference>
<evidence type="ECO:0000256" key="1">
    <source>
        <dbReference type="SAM" id="Phobius"/>
    </source>
</evidence>
<organism evidence="2 3">
    <name type="scientific">Halobaculum lipolyticum</name>
    <dbReference type="NCBI Taxonomy" id="3032001"/>
    <lineage>
        <taxon>Archaea</taxon>
        <taxon>Methanobacteriati</taxon>
        <taxon>Methanobacteriota</taxon>
        <taxon>Stenosarchaea group</taxon>
        <taxon>Halobacteria</taxon>
        <taxon>Halobacteriales</taxon>
        <taxon>Haloferacaceae</taxon>
        <taxon>Halobaculum</taxon>
    </lineage>
</organism>
<reference evidence="2 3" key="1">
    <citation type="journal article" date="2019" name="Int. J. Syst. Evol. Microbiol.">
        <title>The Global Catalogue of Microorganisms (GCM) 10K type strain sequencing project: providing services to taxonomists for standard genome sequencing and annotation.</title>
        <authorList>
            <consortium name="The Broad Institute Genomics Platform"/>
            <consortium name="The Broad Institute Genome Sequencing Center for Infectious Disease"/>
            <person name="Wu L."/>
            <person name="Ma J."/>
        </authorList>
    </citation>
    <scope>NUCLEOTIDE SEQUENCE [LARGE SCALE GENOMIC DNA]</scope>
    <source>
        <strain evidence="2 3">DT31</strain>
    </source>
</reference>
<evidence type="ECO:0008006" key="4">
    <source>
        <dbReference type="Google" id="ProtNLM"/>
    </source>
</evidence>
<dbReference type="AlphaFoldDB" id="A0ABD5WC56"/>
<dbReference type="GeneID" id="81123574"/>
<evidence type="ECO:0000313" key="3">
    <source>
        <dbReference type="Proteomes" id="UP001596461"/>
    </source>
</evidence>
<dbReference type="EMBL" id="JBHTAH010000001">
    <property type="protein sequence ID" value="MFC7068123.1"/>
    <property type="molecule type" value="Genomic_DNA"/>
</dbReference>
<accession>A0ABD5WC56</accession>
<feature type="transmembrane region" description="Helical" evidence="1">
    <location>
        <begin position="20"/>
        <end position="42"/>
    </location>
</feature>